<dbReference type="AlphaFoldDB" id="A0A0C3ARR0"/>
<name>A0A0C3ARR0_PILCF</name>
<gene>
    <name evidence="1" type="ORF">PILCRDRAFT_826156</name>
</gene>
<dbReference type="EMBL" id="KN833033">
    <property type="protein sequence ID" value="KIM76598.1"/>
    <property type="molecule type" value="Genomic_DNA"/>
</dbReference>
<evidence type="ECO:0000313" key="2">
    <source>
        <dbReference type="Proteomes" id="UP000054166"/>
    </source>
</evidence>
<dbReference type="HOGENOM" id="CLU_2850516_0_0_1"/>
<dbReference type="Proteomes" id="UP000054166">
    <property type="component" value="Unassembled WGS sequence"/>
</dbReference>
<dbReference type="InParanoid" id="A0A0C3ARR0"/>
<reference evidence="2" key="2">
    <citation type="submission" date="2015-01" db="EMBL/GenBank/DDBJ databases">
        <title>Evolutionary Origins and Diversification of the Mycorrhizal Mutualists.</title>
        <authorList>
            <consortium name="DOE Joint Genome Institute"/>
            <consortium name="Mycorrhizal Genomics Consortium"/>
            <person name="Kohler A."/>
            <person name="Kuo A."/>
            <person name="Nagy L.G."/>
            <person name="Floudas D."/>
            <person name="Copeland A."/>
            <person name="Barry K.W."/>
            <person name="Cichocki N."/>
            <person name="Veneault-Fourrey C."/>
            <person name="LaButti K."/>
            <person name="Lindquist E.A."/>
            <person name="Lipzen A."/>
            <person name="Lundell T."/>
            <person name="Morin E."/>
            <person name="Murat C."/>
            <person name="Riley R."/>
            <person name="Ohm R."/>
            <person name="Sun H."/>
            <person name="Tunlid A."/>
            <person name="Henrissat B."/>
            <person name="Grigoriev I.V."/>
            <person name="Hibbett D.S."/>
            <person name="Martin F."/>
        </authorList>
    </citation>
    <scope>NUCLEOTIDE SEQUENCE [LARGE SCALE GENOMIC DNA]</scope>
    <source>
        <strain evidence="2">F 1598</strain>
    </source>
</reference>
<evidence type="ECO:0000313" key="1">
    <source>
        <dbReference type="EMBL" id="KIM76598.1"/>
    </source>
</evidence>
<organism evidence="1 2">
    <name type="scientific">Piloderma croceum (strain F 1598)</name>
    <dbReference type="NCBI Taxonomy" id="765440"/>
    <lineage>
        <taxon>Eukaryota</taxon>
        <taxon>Fungi</taxon>
        <taxon>Dikarya</taxon>
        <taxon>Basidiomycota</taxon>
        <taxon>Agaricomycotina</taxon>
        <taxon>Agaricomycetes</taxon>
        <taxon>Agaricomycetidae</taxon>
        <taxon>Atheliales</taxon>
        <taxon>Atheliaceae</taxon>
        <taxon>Piloderma</taxon>
    </lineage>
</organism>
<proteinExistence type="predicted"/>
<sequence length="65" mass="7052">MNSPFTSERSTTLVHQLAVVCHESESDAVFFVGFVGEQADGKSGASSIDYPDVDRDDVIHSEYNG</sequence>
<accession>A0A0C3ARR0</accession>
<reference evidence="1 2" key="1">
    <citation type="submission" date="2014-04" db="EMBL/GenBank/DDBJ databases">
        <authorList>
            <consortium name="DOE Joint Genome Institute"/>
            <person name="Kuo A."/>
            <person name="Tarkka M."/>
            <person name="Buscot F."/>
            <person name="Kohler A."/>
            <person name="Nagy L.G."/>
            <person name="Floudas D."/>
            <person name="Copeland A."/>
            <person name="Barry K.W."/>
            <person name="Cichocki N."/>
            <person name="Veneault-Fourrey C."/>
            <person name="LaButti K."/>
            <person name="Lindquist E.A."/>
            <person name="Lipzen A."/>
            <person name="Lundell T."/>
            <person name="Morin E."/>
            <person name="Murat C."/>
            <person name="Sun H."/>
            <person name="Tunlid A."/>
            <person name="Henrissat B."/>
            <person name="Grigoriev I.V."/>
            <person name="Hibbett D.S."/>
            <person name="Martin F."/>
            <person name="Nordberg H.P."/>
            <person name="Cantor M.N."/>
            <person name="Hua S.X."/>
        </authorList>
    </citation>
    <scope>NUCLEOTIDE SEQUENCE [LARGE SCALE GENOMIC DNA]</scope>
    <source>
        <strain evidence="1 2">F 1598</strain>
    </source>
</reference>
<keyword evidence="2" id="KW-1185">Reference proteome</keyword>
<protein>
    <submittedName>
        <fullName evidence="1">Uncharacterized protein</fullName>
    </submittedName>
</protein>